<keyword evidence="2 4" id="KW-0378">Hydrolase</keyword>
<evidence type="ECO:0000256" key="1">
    <source>
        <dbReference type="ARBA" id="ARBA00022723"/>
    </source>
</evidence>
<protein>
    <submittedName>
        <fullName evidence="4">HAD family hydrolase</fullName>
        <ecNumber evidence="4">3.1.3.-</ecNumber>
    </submittedName>
</protein>
<dbReference type="PANTHER" id="PTHR46470:SF2">
    <property type="entry name" value="GLYCERALDEHYDE 3-PHOSPHATE PHOSPHATASE"/>
    <property type="match status" value="1"/>
</dbReference>
<organism evidence="4 5">
    <name type="scientific">Cohnella cellulosilytica</name>
    <dbReference type="NCBI Taxonomy" id="986710"/>
    <lineage>
        <taxon>Bacteria</taxon>
        <taxon>Bacillati</taxon>
        <taxon>Bacillota</taxon>
        <taxon>Bacilli</taxon>
        <taxon>Bacillales</taxon>
        <taxon>Paenibacillaceae</taxon>
        <taxon>Cohnella</taxon>
    </lineage>
</organism>
<dbReference type="InterPro" id="IPR051400">
    <property type="entry name" value="HAD-like_hydrolase"/>
</dbReference>
<evidence type="ECO:0000256" key="3">
    <source>
        <dbReference type="ARBA" id="ARBA00022842"/>
    </source>
</evidence>
<dbReference type="InterPro" id="IPR023214">
    <property type="entry name" value="HAD_sf"/>
</dbReference>
<comment type="caution">
    <text evidence="4">The sequence shown here is derived from an EMBL/GenBank/DDBJ whole genome shotgun (WGS) entry which is preliminary data.</text>
</comment>
<evidence type="ECO:0000313" key="5">
    <source>
        <dbReference type="Proteomes" id="UP001596378"/>
    </source>
</evidence>
<evidence type="ECO:0000313" key="4">
    <source>
        <dbReference type="EMBL" id="MFC7148796.1"/>
    </source>
</evidence>
<dbReference type="Gene3D" id="3.40.50.1000">
    <property type="entry name" value="HAD superfamily/HAD-like"/>
    <property type="match status" value="1"/>
</dbReference>
<dbReference type="EC" id="3.1.3.-" evidence="4"/>
<dbReference type="EMBL" id="JBHTAI010000005">
    <property type="protein sequence ID" value="MFC7148796.1"/>
    <property type="molecule type" value="Genomic_DNA"/>
</dbReference>
<dbReference type="SUPFAM" id="SSF56784">
    <property type="entry name" value="HAD-like"/>
    <property type="match status" value="1"/>
</dbReference>
<dbReference type="InterPro" id="IPR041492">
    <property type="entry name" value="HAD_2"/>
</dbReference>
<proteinExistence type="predicted"/>
<evidence type="ECO:0000256" key="2">
    <source>
        <dbReference type="ARBA" id="ARBA00022801"/>
    </source>
</evidence>
<reference evidence="5" key="1">
    <citation type="journal article" date="2019" name="Int. J. Syst. Evol. Microbiol.">
        <title>The Global Catalogue of Microorganisms (GCM) 10K type strain sequencing project: providing services to taxonomists for standard genome sequencing and annotation.</title>
        <authorList>
            <consortium name="The Broad Institute Genomics Platform"/>
            <consortium name="The Broad Institute Genome Sequencing Center for Infectious Disease"/>
            <person name="Wu L."/>
            <person name="Ma J."/>
        </authorList>
    </citation>
    <scope>NUCLEOTIDE SEQUENCE [LARGE SCALE GENOMIC DNA]</scope>
    <source>
        <strain evidence="5">KCTC 12907</strain>
    </source>
</reference>
<dbReference type="Proteomes" id="UP001596378">
    <property type="component" value="Unassembled WGS sequence"/>
</dbReference>
<dbReference type="Pfam" id="PF13419">
    <property type="entry name" value="HAD_2"/>
    <property type="match status" value="1"/>
</dbReference>
<keyword evidence="1" id="KW-0479">Metal-binding</keyword>
<sequence>MRKPDKHDAEQKKLIVFMDCGDTIIDEGTEIRDEEGTVISGHVIPGADVAVKTLAERGYRLAIVADGTAQSFKNLLTANGLYDCFETLIYSEPIKAVKPSPRMFKAAIGAMDLTEEDRSRIIMVGNNLSRDVKGANRMGITSVFLSWTSRYPKEPADEWEVPNYTIANPLELIELVESLNERIADAG</sequence>
<keyword evidence="5" id="KW-1185">Reference proteome</keyword>
<dbReference type="PANTHER" id="PTHR46470">
    <property type="entry name" value="N-ACYLNEURAMINATE-9-PHOSPHATASE"/>
    <property type="match status" value="1"/>
</dbReference>
<gene>
    <name evidence="4" type="ORF">ACFQMJ_09685</name>
</gene>
<dbReference type="RefSeq" id="WP_378052623.1">
    <property type="nucleotide sequence ID" value="NZ_JBHMDN010000055.1"/>
</dbReference>
<keyword evidence="3" id="KW-0460">Magnesium</keyword>
<name>A0ABW2F7D3_9BACL</name>
<accession>A0ABW2F7D3</accession>
<dbReference type="GO" id="GO:0016787">
    <property type="term" value="F:hydrolase activity"/>
    <property type="evidence" value="ECO:0007669"/>
    <property type="project" value="UniProtKB-KW"/>
</dbReference>
<dbReference type="InterPro" id="IPR036412">
    <property type="entry name" value="HAD-like_sf"/>
</dbReference>